<proteinExistence type="predicted"/>
<dbReference type="Gene3D" id="3.40.50.12780">
    <property type="entry name" value="N-terminal domain of ligase-like"/>
    <property type="match status" value="2"/>
</dbReference>
<dbReference type="RefSeq" id="WP_093545302.1">
    <property type="nucleotide sequence ID" value="NZ_JAVSGH010000047.1"/>
</dbReference>
<evidence type="ECO:0000313" key="4">
    <source>
        <dbReference type="EMBL" id="MDT3728237.1"/>
    </source>
</evidence>
<dbReference type="Proteomes" id="UP001181313">
    <property type="component" value="Unassembled WGS sequence"/>
</dbReference>
<dbReference type="Pfam" id="PF13193">
    <property type="entry name" value="AMP-binding_C"/>
    <property type="match status" value="1"/>
</dbReference>
<feature type="region of interest" description="Disordered" evidence="1">
    <location>
        <begin position="542"/>
        <end position="562"/>
    </location>
</feature>
<evidence type="ECO:0000256" key="1">
    <source>
        <dbReference type="SAM" id="MobiDB-lite"/>
    </source>
</evidence>
<accession>A0ABU3I5L8</accession>
<feature type="region of interest" description="Disordered" evidence="1">
    <location>
        <begin position="122"/>
        <end position="201"/>
    </location>
</feature>
<gene>
    <name evidence="4" type="ORF">ROS62_26500</name>
</gene>
<dbReference type="InterPro" id="IPR045851">
    <property type="entry name" value="AMP-bd_C_sf"/>
</dbReference>
<dbReference type="Pfam" id="PF00501">
    <property type="entry name" value="AMP-binding"/>
    <property type="match status" value="1"/>
</dbReference>
<dbReference type="SUPFAM" id="SSF56801">
    <property type="entry name" value="Acetyl-CoA synthetase-like"/>
    <property type="match status" value="1"/>
</dbReference>
<keyword evidence="5" id="KW-1185">Reference proteome</keyword>
<evidence type="ECO:0000259" key="2">
    <source>
        <dbReference type="Pfam" id="PF00501"/>
    </source>
</evidence>
<dbReference type="InterPro" id="IPR025110">
    <property type="entry name" value="AMP-bd_C"/>
</dbReference>
<dbReference type="CDD" id="cd05930">
    <property type="entry name" value="A_NRPS"/>
    <property type="match status" value="1"/>
</dbReference>
<feature type="domain" description="AMP-dependent synthetase/ligase" evidence="2">
    <location>
        <begin position="9"/>
        <end position="419"/>
    </location>
</feature>
<evidence type="ECO:0000259" key="3">
    <source>
        <dbReference type="Pfam" id="PF13193"/>
    </source>
</evidence>
<dbReference type="EMBL" id="JAVSGH010000047">
    <property type="protein sequence ID" value="MDT3728237.1"/>
    <property type="molecule type" value="Genomic_DNA"/>
</dbReference>
<dbReference type="InterPro" id="IPR000873">
    <property type="entry name" value="AMP-dep_synth/lig_dom"/>
</dbReference>
<feature type="compositionally biased region" description="Low complexity" evidence="1">
    <location>
        <begin position="139"/>
        <end position="201"/>
    </location>
</feature>
<feature type="domain" description="AMP-binding enzyme C-terminal" evidence="3">
    <location>
        <begin position="477"/>
        <end position="550"/>
    </location>
</feature>
<evidence type="ECO:0000313" key="5">
    <source>
        <dbReference type="Proteomes" id="UP001181313"/>
    </source>
</evidence>
<dbReference type="InterPro" id="IPR042099">
    <property type="entry name" value="ANL_N_sf"/>
</dbReference>
<reference evidence="4" key="1">
    <citation type="submission" date="2024-05" db="EMBL/GenBank/DDBJ databases">
        <title>30 novel species of actinomycetes from the DSMZ collection.</title>
        <authorList>
            <person name="Nouioui I."/>
        </authorList>
    </citation>
    <scope>NUCLEOTIDE SEQUENCE</scope>
    <source>
        <strain evidence="4">DSM 41972</strain>
    </source>
</reference>
<name>A0ABU3I5L8_9ACTN</name>
<sequence>MRTLADDLAAHAARHPDRTALDTPDGPVTYGQLDRRTREVTRLLRAHGVRPETVCAVAVEHGPDAVAAMTAVLRCGAAFLTLDVTQPRDRLASFVRSAGARLLLTTTAHAATLDLGTPVIELDAPGPDAPNVRATSPSDATAAHAPEATAADAWHPTAADTSASPAAADTSASPAAADTSASPAAADTSASPAAADTSASPAAVDPHALAYVSHTSGSTGEPSPVFVEHQALDTYLRDTARAFGLGQDTVVLQTAPLGYDASIRDTFAPLLAGARLVLVERARLLRPADFARTVREHGVTALLSVTPSFLTHLAGQRDLPDPLAGVTLVASSGESLRPFLTAGGRSLVPGRLVNQYGPTECTMTTTRHDVPADPDPAHDVVGLPRTGATVRVLGPDLTPVPDGTVGEVYIGGTGLARGYGGLPARTAAAFLPDPYGPPGSRMYRTGDLGRWTPQGLRYEGRGDRQIKIRGYRVDPAEVEGALLTHPAVSGAVVTPHTDDRGRVYLAAHVTGDHTTPDAALRRHLARTLPPHLMPRRFLRHTALPTTRGGKADRGRLVAGSTA</sequence>
<dbReference type="PANTHER" id="PTHR45527">
    <property type="entry name" value="NONRIBOSOMAL PEPTIDE SYNTHETASE"/>
    <property type="match status" value="1"/>
</dbReference>
<comment type="caution">
    <text evidence="4">The sequence shown here is derived from an EMBL/GenBank/DDBJ whole genome shotgun (WGS) entry which is preliminary data.</text>
</comment>
<protein>
    <submittedName>
        <fullName evidence="4">AMP-binding protein</fullName>
    </submittedName>
</protein>
<organism evidence="4 5">
    <name type="scientific">Streptomyces althioticus subsp. attaecolombicae</name>
    <dbReference type="NCBI Taxonomy" id="3075534"/>
    <lineage>
        <taxon>Bacteria</taxon>
        <taxon>Bacillati</taxon>
        <taxon>Actinomycetota</taxon>
        <taxon>Actinomycetes</taxon>
        <taxon>Kitasatosporales</taxon>
        <taxon>Streptomycetaceae</taxon>
        <taxon>Streptomyces</taxon>
        <taxon>Streptomyces althioticus group</taxon>
    </lineage>
</organism>
<dbReference type="Gene3D" id="3.30.300.30">
    <property type="match status" value="1"/>
</dbReference>
<dbReference type="PANTHER" id="PTHR45527:SF1">
    <property type="entry name" value="FATTY ACID SYNTHASE"/>
    <property type="match status" value="1"/>
</dbReference>